<gene>
    <name evidence="1" type="ordered locus">SVEN_7430</name>
</gene>
<dbReference type="PATRIC" id="fig|953739.5.peg.2659"/>
<evidence type="ECO:0000313" key="2">
    <source>
        <dbReference type="Proteomes" id="UP000006854"/>
    </source>
</evidence>
<dbReference type="eggNOG" id="COG3758">
    <property type="taxonomic scope" value="Bacteria"/>
</dbReference>
<dbReference type="AlphaFoldDB" id="F2R317"/>
<dbReference type="PANTHER" id="PTHR37943">
    <property type="entry name" value="PROTEIN VES"/>
    <property type="match status" value="1"/>
</dbReference>
<dbReference type="InterPro" id="IPR014710">
    <property type="entry name" value="RmlC-like_jellyroll"/>
</dbReference>
<dbReference type="HOGENOM" id="CLU_090931_5_0_11"/>
<name>F2R317_STRVP</name>
<accession>F2R317</accession>
<dbReference type="KEGG" id="sve:SVEN_7430"/>
<protein>
    <recommendedName>
        <fullName evidence="3">HutD family protein</fullName>
    </recommendedName>
</protein>
<dbReference type="Proteomes" id="UP000006854">
    <property type="component" value="Chromosome"/>
</dbReference>
<dbReference type="CDD" id="cd20293">
    <property type="entry name" value="cupin_HutD_N"/>
    <property type="match status" value="1"/>
</dbReference>
<dbReference type="InterPro" id="IPR010282">
    <property type="entry name" value="Uncharacterised_HutD/Ves"/>
</dbReference>
<dbReference type="PANTHER" id="PTHR37943:SF1">
    <property type="entry name" value="PROTEIN VES"/>
    <property type="match status" value="1"/>
</dbReference>
<dbReference type="Pfam" id="PF05962">
    <property type="entry name" value="HutD"/>
    <property type="match status" value="1"/>
</dbReference>
<keyword evidence="2" id="KW-1185">Reference proteome</keyword>
<dbReference type="InterPro" id="IPR011051">
    <property type="entry name" value="RmlC_Cupin_sf"/>
</dbReference>
<organism evidence="1 2">
    <name type="scientific">Streptomyces venezuelae (strain ATCC 10712 / CBS 650.69 / DSM 40230 / JCM 4526 / NBRC 13096 / PD 04745)</name>
    <dbReference type="NCBI Taxonomy" id="953739"/>
    <lineage>
        <taxon>Bacteria</taxon>
        <taxon>Bacillati</taxon>
        <taxon>Actinomycetota</taxon>
        <taxon>Actinomycetes</taxon>
        <taxon>Kitasatosporales</taxon>
        <taxon>Streptomycetaceae</taxon>
        <taxon>Streptomyces</taxon>
    </lineage>
</organism>
<dbReference type="STRING" id="953739.SVEN_7430"/>
<dbReference type="Gene3D" id="2.60.120.10">
    <property type="entry name" value="Jelly Rolls"/>
    <property type="match status" value="1"/>
</dbReference>
<proteinExistence type="predicted"/>
<evidence type="ECO:0000313" key="1">
    <source>
        <dbReference type="EMBL" id="CCA60716.1"/>
    </source>
</evidence>
<dbReference type="SUPFAM" id="SSF51182">
    <property type="entry name" value="RmlC-like cupins"/>
    <property type="match status" value="1"/>
</dbReference>
<dbReference type="EMBL" id="FR845719">
    <property type="protein sequence ID" value="CCA60716.1"/>
    <property type="molecule type" value="Genomic_DNA"/>
</dbReference>
<evidence type="ECO:0008006" key="3">
    <source>
        <dbReference type="Google" id="ProtNLM"/>
    </source>
</evidence>
<sequence>MSPLRGDPYPYRTQLRSPSMRHFDVETLTPGRWLNGGGATREIASQPETGEFGWRASIADIDRDGAFSVFPGVDRTLTLVAGNGVLLTSPGAFERLPAREGEPVAFSGDLDLSAELLDGACRVFNIMVRRGRWTGRVARVADPVVPTPGHAGVLHVLRGRWQAGDSRLVLDGGQGVWWDEHDSASGEGVVPLSPDAVALWADLVPTG</sequence>
<reference evidence="1 2" key="1">
    <citation type="journal article" date="2011" name="BMC Genomics">
        <title>Genome-wide analysis of the role of GlnR in Streptomyces venezuelae provides new insights into global nitrogen regulation in actinomycetes.</title>
        <authorList>
            <person name="Pullan S.T."/>
            <person name="Bibb M.J."/>
            <person name="Merrick M."/>
        </authorList>
    </citation>
    <scope>NUCLEOTIDE SEQUENCE [LARGE SCALE GENOMIC DNA]</scope>
    <source>
        <strain evidence="2">ATCC 10712 / CBS 650.69 / DSM 40230 / JCM 4526 / NBRC 13096 / PD 04745</strain>
    </source>
</reference>